<sequence length="343" mass="36011">MQECVLAVDGGNTKTIALVAALDGTILGTGRAGCGDIYNADRRDRAKAIDVAFSNIEHAVMTALMASHAVPTDLVAGVFGMAGADWPEDFTVLHAGMSARGFGRTILIQNDALGVLHAGTTRNVGVSLVCGTGSATGARGPDGQVWHSSFWQFGAEGGIQLADKMLEAVFCADLGIAPTTTLTNCVLKYFGLNTVEEVLHYLTAREQTILKHHVIGGLTPMLLDEAKVGDGVALNIVQGHGRALGRIAQVAARRVGIEGTAFPLVLAGGVLRHPSSLLPDAITEQLRTTSPEVQPVRSRFEPVIGVLFSALEEAGVTINDTVIERVTSTIPDAALFESIPIRD</sequence>
<dbReference type="InterPro" id="IPR043129">
    <property type="entry name" value="ATPase_NBD"/>
</dbReference>
<keyword evidence="2" id="KW-0418">Kinase</keyword>
<dbReference type="InterPro" id="IPR002731">
    <property type="entry name" value="ATPase_BadF"/>
</dbReference>
<dbReference type="EMBL" id="BNJK01000001">
    <property type="protein sequence ID" value="GHO91966.1"/>
    <property type="molecule type" value="Genomic_DNA"/>
</dbReference>
<dbReference type="Proteomes" id="UP000597444">
    <property type="component" value="Unassembled WGS sequence"/>
</dbReference>
<reference evidence="2" key="1">
    <citation type="submission" date="2020-10" db="EMBL/GenBank/DDBJ databases">
        <title>Taxonomic study of unclassified bacteria belonging to the class Ktedonobacteria.</title>
        <authorList>
            <person name="Yabe S."/>
            <person name="Wang C.M."/>
            <person name="Zheng Y."/>
            <person name="Sakai Y."/>
            <person name="Cavaletti L."/>
            <person name="Monciardini P."/>
            <person name="Donadio S."/>
        </authorList>
    </citation>
    <scope>NUCLEOTIDE SEQUENCE</scope>
    <source>
        <strain evidence="2">ID150040</strain>
    </source>
</reference>
<comment type="caution">
    <text evidence="2">The sequence shown here is derived from an EMBL/GenBank/DDBJ whole genome shotgun (WGS) entry which is preliminary data.</text>
</comment>
<evidence type="ECO:0000259" key="1">
    <source>
        <dbReference type="Pfam" id="PF01869"/>
    </source>
</evidence>
<keyword evidence="2" id="KW-0808">Transferase</keyword>
<proteinExistence type="predicted"/>
<dbReference type="PANTHER" id="PTHR43190">
    <property type="entry name" value="N-ACETYL-D-GLUCOSAMINE KINASE"/>
    <property type="match status" value="1"/>
</dbReference>
<dbReference type="GO" id="GO:0016301">
    <property type="term" value="F:kinase activity"/>
    <property type="evidence" value="ECO:0007669"/>
    <property type="project" value="UniProtKB-KW"/>
</dbReference>
<organism evidence="2 3">
    <name type="scientific">Reticulibacter mediterranei</name>
    <dbReference type="NCBI Taxonomy" id="2778369"/>
    <lineage>
        <taxon>Bacteria</taxon>
        <taxon>Bacillati</taxon>
        <taxon>Chloroflexota</taxon>
        <taxon>Ktedonobacteria</taxon>
        <taxon>Ktedonobacterales</taxon>
        <taxon>Reticulibacteraceae</taxon>
        <taxon>Reticulibacter</taxon>
    </lineage>
</organism>
<accession>A0A8J3IKP7</accession>
<evidence type="ECO:0000313" key="2">
    <source>
        <dbReference type="EMBL" id="GHO91966.1"/>
    </source>
</evidence>
<evidence type="ECO:0000313" key="3">
    <source>
        <dbReference type="Proteomes" id="UP000597444"/>
    </source>
</evidence>
<dbReference type="Gene3D" id="3.30.420.40">
    <property type="match status" value="2"/>
</dbReference>
<dbReference type="Pfam" id="PF01869">
    <property type="entry name" value="BcrAD_BadFG"/>
    <property type="match status" value="1"/>
</dbReference>
<gene>
    <name evidence="2" type="ORF">KSF_020140</name>
</gene>
<dbReference type="PANTHER" id="PTHR43190:SF3">
    <property type="entry name" value="N-ACETYL-D-GLUCOSAMINE KINASE"/>
    <property type="match status" value="1"/>
</dbReference>
<dbReference type="RefSeq" id="WP_220202829.1">
    <property type="nucleotide sequence ID" value="NZ_BNJK01000001.1"/>
</dbReference>
<dbReference type="InterPro" id="IPR052519">
    <property type="entry name" value="Euk-type_GlcNAc_Kinase"/>
</dbReference>
<protein>
    <submittedName>
        <fullName evidence="2">N-acetylglucosamine kinase</fullName>
    </submittedName>
</protein>
<dbReference type="AlphaFoldDB" id="A0A8J3IKP7"/>
<dbReference type="SUPFAM" id="SSF53067">
    <property type="entry name" value="Actin-like ATPase domain"/>
    <property type="match status" value="2"/>
</dbReference>
<name>A0A8J3IKP7_9CHLR</name>
<feature type="domain" description="ATPase BadF/BadG/BcrA/BcrD type" evidence="1">
    <location>
        <begin position="8"/>
        <end position="306"/>
    </location>
</feature>
<keyword evidence="3" id="KW-1185">Reference proteome</keyword>